<organism evidence="1 2">
    <name type="scientific">Ascaris lumbricoides</name>
    <name type="common">Giant roundworm</name>
    <dbReference type="NCBI Taxonomy" id="6252"/>
    <lineage>
        <taxon>Eukaryota</taxon>
        <taxon>Metazoa</taxon>
        <taxon>Ecdysozoa</taxon>
        <taxon>Nematoda</taxon>
        <taxon>Chromadorea</taxon>
        <taxon>Rhabditida</taxon>
        <taxon>Spirurina</taxon>
        <taxon>Ascaridomorpha</taxon>
        <taxon>Ascaridoidea</taxon>
        <taxon>Ascarididae</taxon>
        <taxon>Ascaris</taxon>
    </lineage>
</organism>
<protein>
    <submittedName>
        <fullName evidence="2">Transposase</fullName>
    </submittedName>
</protein>
<keyword evidence="1" id="KW-1185">Reference proteome</keyword>
<sequence>MYGRNHSRISLAVVLHDCRKRYAEPSFSIVRTTVFTERTCTRHATLALVRLARRESGTVIAFLLVDEQHGSEQTVMDTKP</sequence>
<evidence type="ECO:0000313" key="2">
    <source>
        <dbReference type="WBParaSite" id="ALUE_0000661701-mRNA-1"/>
    </source>
</evidence>
<proteinExistence type="predicted"/>
<evidence type="ECO:0000313" key="1">
    <source>
        <dbReference type="Proteomes" id="UP000036681"/>
    </source>
</evidence>
<accession>A0A0M3HUU5</accession>
<reference evidence="2" key="1">
    <citation type="submission" date="2017-02" db="UniProtKB">
        <authorList>
            <consortium name="WormBaseParasite"/>
        </authorList>
    </citation>
    <scope>IDENTIFICATION</scope>
</reference>
<name>A0A0M3HUU5_ASCLU</name>
<dbReference type="AlphaFoldDB" id="A0A0M3HUU5"/>
<dbReference type="Proteomes" id="UP000036681">
    <property type="component" value="Unplaced"/>
</dbReference>
<dbReference type="WBParaSite" id="ALUE_0000661701-mRNA-1">
    <property type="protein sequence ID" value="ALUE_0000661701-mRNA-1"/>
    <property type="gene ID" value="ALUE_0000661701"/>
</dbReference>